<dbReference type="PANTHER" id="PTHR30173:SF43">
    <property type="entry name" value="ECF RNA POLYMERASE SIGMA FACTOR SIGI-RELATED"/>
    <property type="match status" value="1"/>
</dbReference>
<name>I0L232_9ACTN</name>
<dbReference type="STRING" id="1150864.MILUP08_42810"/>
<dbReference type="SUPFAM" id="SSF54427">
    <property type="entry name" value="NTF2-like"/>
    <property type="match status" value="1"/>
</dbReference>
<keyword evidence="2" id="KW-1185">Reference proteome</keyword>
<dbReference type="EMBL" id="CAIE01000022">
    <property type="protein sequence ID" value="CCH17879.1"/>
    <property type="molecule type" value="Genomic_DNA"/>
</dbReference>
<gene>
    <name evidence="1" type="ORF">MILUP08_42810</name>
</gene>
<reference evidence="2" key="1">
    <citation type="journal article" date="2012" name="J. Bacteriol.">
        <title>Genome Sequence of Micromonospora lupini Lupac 08, Isolated from Root Nodules of Lupinus angustifolius.</title>
        <authorList>
            <person name="Alonso-Vega P."/>
            <person name="Normand P."/>
            <person name="Bacigalupe R."/>
            <person name="Pujic P."/>
            <person name="Lajus A."/>
            <person name="Vallenet D."/>
            <person name="Carro L."/>
            <person name="Coll P."/>
            <person name="Trujillo M.E."/>
        </authorList>
    </citation>
    <scope>NUCLEOTIDE SEQUENCE [LARGE SCALE GENOMIC DNA]</scope>
    <source>
        <strain evidence="2">Lupac 08</strain>
    </source>
</reference>
<dbReference type="OrthoDB" id="3298440at2"/>
<dbReference type="AlphaFoldDB" id="I0L232"/>
<dbReference type="eggNOG" id="COG1595">
    <property type="taxonomic scope" value="Bacteria"/>
</dbReference>
<dbReference type="GO" id="GO:0016987">
    <property type="term" value="F:sigma factor activity"/>
    <property type="evidence" value="ECO:0007669"/>
    <property type="project" value="TreeGrafter"/>
</dbReference>
<dbReference type="InterPro" id="IPR032710">
    <property type="entry name" value="NTF2-like_dom_sf"/>
</dbReference>
<proteinExistence type="predicted"/>
<evidence type="ECO:0000313" key="1">
    <source>
        <dbReference type="EMBL" id="CCH17879.1"/>
    </source>
</evidence>
<comment type="caution">
    <text evidence="1">The sequence shown here is derived from an EMBL/GenBank/DDBJ whole genome shotgun (WGS) entry which is preliminary data.</text>
</comment>
<dbReference type="Gene3D" id="3.10.450.50">
    <property type="match status" value="1"/>
</dbReference>
<dbReference type="InterPro" id="IPR052704">
    <property type="entry name" value="ECF_Sigma-70_Domain"/>
</dbReference>
<dbReference type="Proteomes" id="UP000003448">
    <property type="component" value="Unassembled WGS sequence"/>
</dbReference>
<sequence>MPRVHDDVVRRLAAACHVGDVTAIEAVLGADAVAVCDSGGRVPAPIRPVHGAAEVARLLRALLPGADLTVASVNGHAGLVIRQTGRAVAVIAVTCDRDRAAAMWIVLNPAKLRDWHRS</sequence>
<accession>I0L232</accession>
<organism evidence="1 2">
    <name type="scientific">Micromonospora lupini str. Lupac 08</name>
    <dbReference type="NCBI Taxonomy" id="1150864"/>
    <lineage>
        <taxon>Bacteria</taxon>
        <taxon>Bacillati</taxon>
        <taxon>Actinomycetota</taxon>
        <taxon>Actinomycetes</taxon>
        <taxon>Micromonosporales</taxon>
        <taxon>Micromonosporaceae</taxon>
        <taxon>Micromonospora</taxon>
    </lineage>
</organism>
<protein>
    <submittedName>
        <fullName evidence="1">Putative RNA polymerase sigma factor</fullName>
    </submittedName>
</protein>
<dbReference type="PANTHER" id="PTHR30173">
    <property type="entry name" value="SIGMA 19 FACTOR"/>
    <property type="match status" value="1"/>
</dbReference>
<evidence type="ECO:0000313" key="2">
    <source>
        <dbReference type="Proteomes" id="UP000003448"/>
    </source>
</evidence>